<dbReference type="STRING" id="10195.A0A3M7QD30"/>
<dbReference type="InterPro" id="IPR006202">
    <property type="entry name" value="Neur_chan_lig-bd"/>
</dbReference>
<proteinExistence type="predicted"/>
<accession>A0A3M7QD30</accession>
<dbReference type="Gene3D" id="2.70.170.10">
    <property type="entry name" value="Neurotransmitter-gated ion-channel ligand-binding domain"/>
    <property type="match status" value="1"/>
</dbReference>
<gene>
    <name evidence="2" type="ORF">BpHYR1_026802</name>
</gene>
<organism evidence="2 3">
    <name type="scientific">Brachionus plicatilis</name>
    <name type="common">Marine rotifer</name>
    <name type="synonym">Brachionus muelleri</name>
    <dbReference type="NCBI Taxonomy" id="10195"/>
    <lineage>
        <taxon>Eukaryota</taxon>
        <taxon>Metazoa</taxon>
        <taxon>Spiralia</taxon>
        <taxon>Gnathifera</taxon>
        <taxon>Rotifera</taxon>
        <taxon>Eurotatoria</taxon>
        <taxon>Monogononta</taxon>
        <taxon>Pseudotrocha</taxon>
        <taxon>Ploima</taxon>
        <taxon>Brachionidae</taxon>
        <taxon>Brachionus</taxon>
    </lineage>
</organism>
<feature type="domain" description="Neurotransmitter-gated ion-channel ligand-binding" evidence="1">
    <location>
        <begin position="6"/>
        <end position="155"/>
    </location>
</feature>
<dbReference type="Proteomes" id="UP000276133">
    <property type="component" value="Unassembled WGS sequence"/>
</dbReference>
<dbReference type="SUPFAM" id="SSF63712">
    <property type="entry name" value="Nicotinic receptor ligand binding domain-like"/>
    <property type="match status" value="1"/>
</dbReference>
<dbReference type="AlphaFoldDB" id="A0A3M7QD30"/>
<comment type="caution">
    <text evidence="2">The sequence shown here is derived from an EMBL/GenBank/DDBJ whole genome shotgun (WGS) entry which is preliminary data.</text>
</comment>
<dbReference type="InterPro" id="IPR036734">
    <property type="entry name" value="Neur_chan_lig-bd_sf"/>
</dbReference>
<dbReference type="Pfam" id="PF02931">
    <property type="entry name" value="Neur_chan_LBD"/>
    <property type="match status" value="1"/>
</dbReference>
<sequence length="173" mass="20862">MNQIPRQIETRVIFLRIGDINTVKERFFAEILVESRWEEPKLVFEFKKTELKEKEITNYKKYWNPNIYVENVLDDSNQTVHYQAKKKRNLNIKFPNGQDENQTEAKYWIYEYKKIKGFFFQKLMLKYFPLDVQDLSIVLTTYKSSNEVLLVQNKENLSIIGSSLTIDKNIWFD</sequence>
<reference evidence="2 3" key="1">
    <citation type="journal article" date="2018" name="Sci. Rep.">
        <title>Genomic signatures of local adaptation to the degree of environmental predictability in rotifers.</title>
        <authorList>
            <person name="Franch-Gras L."/>
            <person name="Hahn C."/>
            <person name="Garcia-Roger E.M."/>
            <person name="Carmona M.J."/>
            <person name="Serra M."/>
            <person name="Gomez A."/>
        </authorList>
    </citation>
    <scope>NUCLEOTIDE SEQUENCE [LARGE SCALE GENOMIC DNA]</scope>
    <source>
        <strain evidence="2">HYR1</strain>
    </source>
</reference>
<evidence type="ECO:0000313" key="3">
    <source>
        <dbReference type="Proteomes" id="UP000276133"/>
    </source>
</evidence>
<name>A0A3M7QD30_BRAPC</name>
<dbReference type="OrthoDB" id="189655at2759"/>
<keyword evidence="3" id="KW-1185">Reference proteome</keyword>
<dbReference type="GO" id="GO:0005230">
    <property type="term" value="F:extracellular ligand-gated monoatomic ion channel activity"/>
    <property type="evidence" value="ECO:0007669"/>
    <property type="project" value="InterPro"/>
</dbReference>
<dbReference type="EMBL" id="REGN01006595">
    <property type="protein sequence ID" value="RNA08901.1"/>
    <property type="molecule type" value="Genomic_DNA"/>
</dbReference>
<evidence type="ECO:0000313" key="2">
    <source>
        <dbReference type="EMBL" id="RNA08901.1"/>
    </source>
</evidence>
<evidence type="ECO:0000259" key="1">
    <source>
        <dbReference type="Pfam" id="PF02931"/>
    </source>
</evidence>
<protein>
    <submittedName>
        <fullName evidence="2">Expressed conserved</fullName>
    </submittedName>
</protein>
<dbReference type="GO" id="GO:0016020">
    <property type="term" value="C:membrane"/>
    <property type="evidence" value="ECO:0007669"/>
    <property type="project" value="InterPro"/>
</dbReference>